<dbReference type="EMBL" id="CP043889">
    <property type="protein sequence ID" value="QOI45153.1"/>
    <property type="molecule type" value="Genomic_DNA"/>
</dbReference>
<proteinExistence type="predicted"/>
<accession>A0AAP9WGC5</accession>
<dbReference type="RefSeq" id="WP_192505790.1">
    <property type="nucleotide sequence ID" value="NZ_CP043889.1"/>
</dbReference>
<name>A0AAP9WGC5_LEPIR</name>
<evidence type="ECO:0000313" key="1">
    <source>
        <dbReference type="EMBL" id="QOI45153.1"/>
    </source>
</evidence>
<keyword evidence="1" id="KW-0614">Plasmid</keyword>
<reference evidence="1" key="1">
    <citation type="submission" date="2019-09" db="EMBL/GenBank/DDBJ databases">
        <title>Comparative Genomics of Leptospira interrogans Reveals Genome Plasticity - A Common Adaptive Strategy for Survival in Various Hosts.</title>
        <authorList>
            <person name="Ramli S.R."/>
            <person name="Bunk B."/>
            <person name="Goris M."/>
            <person name="Bhuju S."/>
            <person name="Jarek M."/>
            <person name="Sproer C."/>
            <person name="Mustakim S."/>
            <person name="Strommenger B."/>
            <person name="Pessler F."/>
        </authorList>
    </citation>
    <scope>NUCLEOTIDE SEQUENCE</scope>
    <source>
        <strain evidence="1">782</strain>
        <plasmid evidence="1">p5</plasmid>
    </source>
</reference>
<dbReference type="AlphaFoldDB" id="A0AAP9WGC5"/>
<protein>
    <submittedName>
        <fullName evidence="1">Uncharacterized protein</fullName>
    </submittedName>
</protein>
<evidence type="ECO:0000313" key="2">
    <source>
        <dbReference type="Proteomes" id="UP000663124"/>
    </source>
</evidence>
<gene>
    <name evidence="1" type="ORF">Lepto782_23540</name>
</gene>
<dbReference type="Proteomes" id="UP000663124">
    <property type="component" value="Plasmid p5"/>
</dbReference>
<organism evidence="1 2">
    <name type="scientific">Leptospira interrogans serovar Canicola</name>
    <dbReference type="NCBI Taxonomy" id="211880"/>
    <lineage>
        <taxon>Bacteria</taxon>
        <taxon>Pseudomonadati</taxon>
        <taxon>Spirochaetota</taxon>
        <taxon>Spirochaetia</taxon>
        <taxon>Leptospirales</taxon>
        <taxon>Leptospiraceae</taxon>
        <taxon>Leptospira</taxon>
    </lineage>
</organism>
<sequence>MKKKTNNWWILVLPNISSVLSSPQNLLQAMLITNKLLPSDLSDEKKSIFQDYPQPGLDYAPVDHVRNENTRITFTVPIVNLNKTTGNMLDLYAVERARSHQIDISLVTDSPQWKQNPTCIYSGWGTHRPPLPVIIEDIKLNHKRDFTNRNGFSQFTECTFTMRYLEDQGMYKMWKIVRNIGAGVGVAQRLSGRSSF</sequence>
<geneLocation type="plasmid" evidence="1 2">
    <name>p5</name>
</geneLocation>